<dbReference type="Proteomes" id="UP000499080">
    <property type="component" value="Unassembled WGS sequence"/>
</dbReference>
<sequence length="88" mass="10198">MWHFISKSRYLPKKYRDINEPVISGNAYFAAPENMLLAMLTVERCHIRTLAAGRIIKAREIRSDGNCVRRFVIPAVNFRATDCVDHFD</sequence>
<proteinExistence type="predicted"/>
<keyword evidence="2" id="KW-1185">Reference proteome</keyword>
<accession>A0A4Y2NNG9</accession>
<comment type="caution">
    <text evidence="1">The sequence shown here is derived from an EMBL/GenBank/DDBJ whole genome shotgun (WGS) entry which is preliminary data.</text>
</comment>
<dbReference type="EMBL" id="BGPR01009458">
    <property type="protein sequence ID" value="GBN40130.1"/>
    <property type="molecule type" value="Genomic_DNA"/>
</dbReference>
<evidence type="ECO:0000313" key="2">
    <source>
        <dbReference type="Proteomes" id="UP000499080"/>
    </source>
</evidence>
<dbReference type="PANTHER" id="PTHR46409:SF1">
    <property type="entry name" value="HTH PSQ-TYPE DOMAIN-CONTAINING PROTEIN"/>
    <property type="match status" value="1"/>
</dbReference>
<protein>
    <submittedName>
        <fullName evidence="1">Uncharacterized protein</fullName>
    </submittedName>
</protein>
<evidence type="ECO:0000313" key="1">
    <source>
        <dbReference type="EMBL" id="GBN40130.1"/>
    </source>
</evidence>
<dbReference type="AlphaFoldDB" id="A0A4Y2NNG9"/>
<dbReference type="PANTHER" id="PTHR46409">
    <property type="entry name" value="HTH PSQ-TYPE DOMAIN-CONTAINING PROTEIN"/>
    <property type="match status" value="1"/>
</dbReference>
<gene>
    <name evidence="1" type="ORF">AVEN_258476_1</name>
</gene>
<organism evidence="1 2">
    <name type="scientific">Araneus ventricosus</name>
    <name type="common">Orbweaver spider</name>
    <name type="synonym">Epeira ventricosa</name>
    <dbReference type="NCBI Taxonomy" id="182803"/>
    <lineage>
        <taxon>Eukaryota</taxon>
        <taxon>Metazoa</taxon>
        <taxon>Ecdysozoa</taxon>
        <taxon>Arthropoda</taxon>
        <taxon>Chelicerata</taxon>
        <taxon>Arachnida</taxon>
        <taxon>Araneae</taxon>
        <taxon>Araneomorphae</taxon>
        <taxon>Entelegynae</taxon>
        <taxon>Araneoidea</taxon>
        <taxon>Araneidae</taxon>
        <taxon>Araneus</taxon>
    </lineage>
</organism>
<reference evidence="1 2" key="1">
    <citation type="journal article" date="2019" name="Sci. Rep.">
        <title>Orb-weaving spider Araneus ventricosus genome elucidates the spidroin gene catalogue.</title>
        <authorList>
            <person name="Kono N."/>
            <person name="Nakamura H."/>
            <person name="Ohtoshi R."/>
            <person name="Moran D.A.P."/>
            <person name="Shinohara A."/>
            <person name="Yoshida Y."/>
            <person name="Fujiwara M."/>
            <person name="Mori M."/>
            <person name="Tomita M."/>
            <person name="Arakawa K."/>
        </authorList>
    </citation>
    <scope>NUCLEOTIDE SEQUENCE [LARGE SCALE GENOMIC DNA]</scope>
</reference>
<name>A0A4Y2NNG9_ARAVE</name>